<dbReference type="InterPro" id="IPR050204">
    <property type="entry name" value="AraC_XylS_family_regulators"/>
</dbReference>
<dbReference type="EMBL" id="LT629750">
    <property type="protein sequence ID" value="SDS98915.1"/>
    <property type="molecule type" value="Genomic_DNA"/>
</dbReference>
<evidence type="ECO:0000313" key="6">
    <source>
        <dbReference type="Proteomes" id="UP000243904"/>
    </source>
</evidence>
<dbReference type="AlphaFoldDB" id="A0A1H1WP98"/>
<dbReference type="Gene3D" id="1.10.10.60">
    <property type="entry name" value="Homeodomain-like"/>
    <property type="match status" value="1"/>
</dbReference>
<keyword evidence="6" id="KW-1185">Reference proteome</keyword>
<name>A0A1H1WP98_9BRAD</name>
<dbReference type="PANTHER" id="PTHR46796">
    <property type="entry name" value="HTH-TYPE TRANSCRIPTIONAL ACTIVATOR RHAS-RELATED"/>
    <property type="match status" value="1"/>
</dbReference>
<evidence type="ECO:0000256" key="1">
    <source>
        <dbReference type="ARBA" id="ARBA00023015"/>
    </source>
</evidence>
<keyword evidence="2" id="KW-0238">DNA-binding</keyword>
<evidence type="ECO:0000256" key="3">
    <source>
        <dbReference type="ARBA" id="ARBA00023163"/>
    </source>
</evidence>
<dbReference type="Pfam" id="PF14525">
    <property type="entry name" value="AraC_binding_2"/>
    <property type="match status" value="1"/>
</dbReference>
<protein>
    <submittedName>
        <fullName evidence="5">Transcriptional regulator, AraC family</fullName>
    </submittedName>
</protein>
<dbReference type="PANTHER" id="PTHR46796:SF6">
    <property type="entry name" value="ARAC SUBFAMILY"/>
    <property type="match status" value="1"/>
</dbReference>
<dbReference type="InterPro" id="IPR009057">
    <property type="entry name" value="Homeodomain-like_sf"/>
</dbReference>
<dbReference type="PROSITE" id="PS01124">
    <property type="entry name" value="HTH_ARAC_FAMILY_2"/>
    <property type="match status" value="1"/>
</dbReference>
<dbReference type="Pfam" id="PF12833">
    <property type="entry name" value="HTH_18"/>
    <property type="match status" value="1"/>
</dbReference>
<evidence type="ECO:0000259" key="4">
    <source>
        <dbReference type="PROSITE" id="PS01124"/>
    </source>
</evidence>
<organism evidence="5 6">
    <name type="scientific">Bradyrhizobium canariense</name>
    <dbReference type="NCBI Taxonomy" id="255045"/>
    <lineage>
        <taxon>Bacteria</taxon>
        <taxon>Pseudomonadati</taxon>
        <taxon>Pseudomonadota</taxon>
        <taxon>Alphaproteobacteria</taxon>
        <taxon>Hyphomicrobiales</taxon>
        <taxon>Nitrobacteraceae</taxon>
        <taxon>Bradyrhizobium</taxon>
    </lineage>
</organism>
<dbReference type="GO" id="GO:0003700">
    <property type="term" value="F:DNA-binding transcription factor activity"/>
    <property type="evidence" value="ECO:0007669"/>
    <property type="project" value="InterPro"/>
</dbReference>
<dbReference type="InterPro" id="IPR035418">
    <property type="entry name" value="AraC-bd_2"/>
</dbReference>
<reference evidence="6" key="1">
    <citation type="submission" date="2016-10" db="EMBL/GenBank/DDBJ databases">
        <authorList>
            <person name="Varghese N."/>
            <person name="Submissions S."/>
        </authorList>
    </citation>
    <scope>NUCLEOTIDE SEQUENCE [LARGE SCALE GENOMIC DNA]</scope>
    <source>
        <strain evidence="6">GAS369</strain>
    </source>
</reference>
<accession>A0A1H1WP98</accession>
<evidence type="ECO:0000313" key="5">
    <source>
        <dbReference type="EMBL" id="SDS98915.1"/>
    </source>
</evidence>
<dbReference type="SMART" id="SM00342">
    <property type="entry name" value="HTH_ARAC"/>
    <property type="match status" value="1"/>
</dbReference>
<dbReference type="RefSeq" id="WP_167558799.1">
    <property type="nucleotide sequence ID" value="NZ_LT629750.1"/>
</dbReference>
<proteinExistence type="predicted"/>
<keyword evidence="1" id="KW-0805">Transcription regulation</keyword>
<sequence length="329" mass="37018">MHPNDDFLSTPELDYDGWKDVLRRDWGWHSAMDVEGTFTGRVRPQTVHGFVAMDFTCNACRVERTERDTRLDDLEHYYIAIQVAGGSMVVQDDRIVRLGAGDVALIDSARPVTYAAENKDQYGQWFCLQLPRRSIVSHLGFEPRHVSCGRPEARIGRLLYQLAVDAINEDRSMPAQAHAYMRLAVYDLLGALFSPSDPIAASLQTNKLFMRVCDIIKARFADPDITPSQIAAEAGISLRYLQKLFTARGSTCSRYVHSLRLDHAAELLERRKLLKTGQPLSLIAYACGFRDYTYFARGFRRRFGYAPGGAEIRAASKDSAGPLTDEDTQ</sequence>
<feature type="domain" description="HTH araC/xylS-type" evidence="4">
    <location>
        <begin position="210"/>
        <end position="313"/>
    </location>
</feature>
<dbReference type="GO" id="GO:0043565">
    <property type="term" value="F:sequence-specific DNA binding"/>
    <property type="evidence" value="ECO:0007669"/>
    <property type="project" value="InterPro"/>
</dbReference>
<dbReference type="Proteomes" id="UP000243904">
    <property type="component" value="Chromosome I"/>
</dbReference>
<dbReference type="SUPFAM" id="SSF46689">
    <property type="entry name" value="Homeodomain-like"/>
    <property type="match status" value="1"/>
</dbReference>
<keyword evidence="3" id="KW-0804">Transcription</keyword>
<gene>
    <name evidence="5" type="ORF">SAMN05444158_3947</name>
</gene>
<dbReference type="InterPro" id="IPR018060">
    <property type="entry name" value="HTH_AraC"/>
</dbReference>
<evidence type="ECO:0000256" key="2">
    <source>
        <dbReference type="ARBA" id="ARBA00023125"/>
    </source>
</evidence>